<dbReference type="Proteomes" id="UP001595796">
    <property type="component" value="Unassembled WGS sequence"/>
</dbReference>
<comment type="similarity">
    <text evidence="2">Belongs to the NAD(P)-dependent epimerase/dehydratase family.</text>
</comment>
<dbReference type="NCBIfam" id="TIGR02622">
    <property type="entry name" value="CDP_4_6_dhtase"/>
    <property type="match status" value="1"/>
</dbReference>
<protein>
    <submittedName>
        <fullName evidence="4">CDP-glucose 4,6-dehydratase</fullName>
        <ecNumber evidence="4">4.2.1.45</ecNumber>
    </submittedName>
</protein>
<sequence length="347" mass="37677">MRFWQGKRVLLTGHTGFKGGWAAAMLSRLGADLTGLALAPDTEPSLFDQAGLDAVVDHHVVDLRDAGSVRGLVHRVQPDLVLHMAAQPLVLRSYQAPVETFASNVLGTVHLLDALRDLDGLGVVLVVTSDKVYADDGTGAPRDESATLGGRDPYSASKAMTEIAVASYAKSFFDKTGTVVATARGGNVVGGGDYSVDRILPDAWRSARAGTPLVLRNPHAVRPWQHVLDCLTGYLLYVERLAKDPDGPRSLNFGPDDEAVSVETMARTFLDGLNRQTQIMVEPRPDVVETRHLALDAARARSLLDWRPKLDAKQAAAWSADWYRRVGDGEPAIRVTLDQIDHYAQLN</sequence>
<dbReference type="RefSeq" id="WP_114958249.1">
    <property type="nucleotide sequence ID" value="NZ_JBHSJF010000006.1"/>
</dbReference>
<evidence type="ECO:0000256" key="1">
    <source>
        <dbReference type="ARBA" id="ARBA00005125"/>
    </source>
</evidence>
<organism evidence="4 5">
    <name type="scientific">Flaviflagellibacter deserti</name>
    <dbReference type="NCBI Taxonomy" id="2267266"/>
    <lineage>
        <taxon>Bacteria</taxon>
        <taxon>Pseudomonadati</taxon>
        <taxon>Pseudomonadota</taxon>
        <taxon>Alphaproteobacteria</taxon>
        <taxon>Hyphomicrobiales</taxon>
        <taxon>Flaviflagellibacter</taxon>
    </lineage>
</organism>
<dbReference type="Gene3D" id="3.90.25.10">
    <property type="entry name" value="UDP-galactose 4-epimerase, domain 1"/>
    <property type="match status" value="1"/>
</dbReference>
<dbReference type="InterPro" id="IPR013445">
    <property type="entry name" value="CDP_4_6_deHydtase"/>
</dbReference>
<dbReference type="EC" id="4.2.1.45" evidence="4"/>
<dbReference type="Pfam" id="PF01370">
    <property type="entry name" value="Epimerase"/>
    <property type="match status" value="1"/>
</dbReference>
<reference evidence="5" key="1">
    <citation type="journal article" date="2019" name="Int. J. Syst. Evol. Microbiol.">
        <title>The Global Catalogue of Microorganisms (GCM) 10K type strain sequencing project: providing services to taxonomists for standard genome sequencing and annotation.</title>
        <authorList>
            <consortium name="The Broad Institute Genomics Platform"/>
            <consortium name="The Broad Institute Genome Sequencing Center for Infectious Disease"/>
            <person name="Wu L."/>
            <person name="Ma J."/>
        </authorList>
    </citation>
    <scope>NUCLEOTIDE SEQUENCE [LARGE SCALE GENOMIC DNA]</scope>
    <source>
        <strain evidence="5">CGMCC 1.16444</strain>
    </source>
</reference>
<evidence type="ECO:0000256" key="2">
    <source>
        <dbReference type="ARBA" id="ARBA00007637"/>
    </source>
</evidence>
<dbReference type="InterPro" id="IPR036291">
    <property type="entry name" value="NAD(P)-bd_dom_sf"/>
</dbReference>
<evidence type="ECO:0000313" key="5">
    <source>
        <dbReference type="Proteomes" id="UP001595796"/>
    </source>
</evidence>
<evidence type="ECO:0000259" key="3">
    <source>
        <dbReference type="Pfam" id="PF01370"/>
    </source>
</evidence>
<gene>
    <name evidence="4" type="primary">rfbG</name>
    <name evidence="4" type="ORF">ACFPFW_14760</name>
</gene>
<keyword evidence="4" id="KW-0456">Lyase</keyword>
<dbReference type="InterPro" id="IPR001509">
    <property type="entry name" value="Epimerase_deHydtase"/>
</dbReference>
<evidence type="ECO:0000313" key="4">
    <source>
        <dbReference type="EMBL" id="MFC5069275.1"/>
    </source>
</evidence>
<accession>A0ABV9Z2Q4</accession>
<dbReference type="Gene3D" id="3.40.50.720">
    <property type="entry name" value="NAD(P)-binding Rossmann-like Domain"/>
    <property type="match status" value="1"/>
</dbReference>
<proteinExistence type="inferred from homology"/>
<feature type="domain" description="NAD-dependent epimerase/dehydratase" evidence="3">
    <location>
        <begin position="9"/>
        <end position="246"/>
    </location>
</feature>
<keyword evidence="5" id="KW-1185">Reference proteome</keyword>
<comment type="pathway">
    <text evidence="1">Bacterial outer membrane biogenesis; LPS O-antigen biosynthesis.</text>
</comment>
<name>A0ABV9Z2Q4_9HYPH</name>
<dbReference type="PANTHER" id="PTHR43000">
    <property type="entry name" value="DTDP-D-GLUCOSE 4,6-DEHYDRATASE-RELATED"/>
    <property type="match status" value="1"/>
</dbReference>
<dbReference type="SUPFAM" id="SSF51735">
    <property type="entry name" value="NAD(P)-binding Rossmann-fold domains"/>
    <property type="match status" value="1"/>
</dbReference>
<dbReference type="EMBL" id="JBHSJF010000006">
    <property type="protein sequence ID" value="MFC5069275.1"/>
    <property type="molecule type" value="Genomic_DNA"/>
</dbReference>
<comment type="caution">
    <text evidence="4">The sequence shown here is derived from an EMBL/GenBank/DDBJ whole genome shotgun (WGS) entry which is preliminary data.</text>
</comment>
<dbReference type="GO" id="GO:0047733">
    <property type="term" value="F:CDP-glucose 4,6-dehydratase activity"/>
    <property type="evidence" value="ECO:0007669"/>
    <property type="project" value="UniProtKB-EC"/>
</dbReference>